<name>I3IP71_9BACT</name>
<comment type="caution">
    <text evidence="1">The sequence shown here is derived from an EMBL/GenBank/DDBJ whole genome shotgun (WGS) entry which is preliminary data.</text>
</comment>
<reference evidence="1 2" key="1">
    <citation type="journal article" date="2012" name="FEBS Lett.">
        <title>Anammox organism KSU-1 expresses a NirK-type copper-containing nitrite reductase instead of a NirS-type with cytochrome cd1.</title>
        <authorList>
            <person name="Hira D."/>
            <person name="Toh H."/>
            <person name="Migita C.T."/>
            <person name="Okubo H."/>
            <person name="Nishiyama T."/>
            <person name="Hattori M."/>
            <person name="Furukawa K."/>
            <person name="Fujii T."/>
        </authorList>
    </citation>
    <scope>NUCLEOTIDE SEQUENCE [LARGE SCALE GENOMIC DNA]</scope>
</reference>
<evidence type="ECO:0000313" key="2">
    <source>
        <dbReference type="Proteomes" id="UP000002985"/>
    </source>
</evidence>
<gene>
    <name evidence="1" type="ORF">KSU1_D0207</name>
</gene>
<organism evidence="1 2">
    <name type="scientific">Candidatus Jettenia caeni</name>
    <dbReference type="NCBI Taxonomy" id="247490"/>
    <lineage>
        <taxon>Bacteria</taxon>
        <taxon>Pseudomonadati</taxon>
        <taxon>Planctomycetota</taxon>
        <taxon>Candidatus Brocadiia</taxon>
        <taxon>Candidatus Brocadiales</taxon>
        <taxon>Candidatus Brocadiaceae</taxon>
        <taxon>Candidatus Jettenia</taxon>
    </lineage>
</organism>
<dbReference type="OrthoDB" id="6206554at2"/>
<evidence type="ECO:0008006" key="3">
    <source>
        <dbReference type="Google" id="ProtNLM"/>
    </source>
</evidence>
<dbReference type="AlphaFoldDB" id="I3IP71"/>
<proteinExistence type="predicted"/>
<dbReference type="EMBL" id="BAFH01000004">
    <property type="protein sequence ID" value="GAB63516.1"/>
    <property type="molecule type" value="Genomic_DNA"/>
</dbReference>
<accession>I3IP71</accession>
<evidence type="ECO:0000313" key="1">
    <source>
        <dbReference type="EMBL" id="GAB63516.1"/>
    </source>
</evidence>
<dbReference type="Proteomes" id="UP000002985">
    <property type="component" value="Unassembled WGS sequence"/>
</dbReference>
<dbReference type="STRING" id="247490.KSU1_D0207"/>
<sequence>MIKFVISTFNDFWMDNAAENFYRIVKEIAEVEPEVVESDLSENNIEIRITNKEKFASFLKDKIISRRDKYIFFEKEDTKTKLINNVKKDFVIMQYGTKIKGKNVLKEQVYSDGDLASLLEELIKDLESEKKKKTCVLCNRSFAKSIGNLKQSIYPFSTKIKSLSGIRTELDSDHNIQQMKDYFDNVCPVCYVVGALEWSDGGIIYRCYLNSGKSIFLLPSYGDLKKLHQLKSKYISRLPIGESRSNVIFKFKKATGEEGSTVPVGNNTLMLGFLEKAIDECLVENENRISFWEVRKKYGLDSWVLVEVPSGTVKNIRQHHLKIKDNALNLIGLMLENKFKTYEQIIYKCNMRYMEDNSIFWEETEVLKEDMARCIINDAYDGFASAMLPRKKAYFDIFLDKEERENFPNKFIYEWRWKKMGLTKEELERLSKAAEVVAKVANEHIGDLYKLDKARNLTELLEGLQQISKRTIGVTERKEMEKDQNIQYLSFKSLEDFSELLHLKGSMGGNDFKNLKSTLMIFACMKLANEKRNRNKKEEK</sequence>
<protein>
    <recommendedName>
        <fullName evidence="3">CRISPR-associated protein</fullName>
    </recommendedName>
</protein>
<dbReference type="eggNOG" id="ENOG502ZCAU">
    <property type="taxonomic scope" value="Bacteria"/>
</dbReference>
<keyword evidence="2" id="KW-1185">Reference proteome</keyword>